<gene>
    <name evidence="2" type="ORF">C241_01684</name>
</gene>
<evidence type="ECO:0000256" key="1">
    <source>
        <dbReference type="SAM" id="MobiDB-lite"/>
    </source>
</evidence>
<sequence>MKPSLQIVDERQAFLAATFQVLIGRQPVDLPLDIEQAVDPFDGFDAIGEIGAAFSPRLAFALMSASTKNLRRECAQQNACLSGFGSLSPLNSGLCRHRRPPAEHR</sequence>
<evidence type="ECO:0000313" key="2">
    <source>
        <dbReference type="EMBL" id="EKJ97391.1"/>
    </source>
</evidence>
<reference evidence="2 3" key="1">
    <citation type="journal article" date="2013" name="Genome Announc.">
        <title>Genome Sequence of Rhizobium lupini HPC(L) Isolated from Saline Desert Soil, Kutch (Gujarat).</title>
        <authorList>
            <person name="Agarwal L."/>
            <person name="Purohit H.J."/>
        </authorList>
    </citation>
    <scope>NUCLEOTIDE SEQUENCE [LARGE SCALE GENOMIC DNA]</scope>
    <source>
        <strain evidence="3">HPC(L)</strain>
    </source>
</reference>
<feature type="region of interest" description="Disordered" evidence="1">
    <location>
        <begin position="84"/>
        <end position="105"/>
    </location>
</feature>
<comment type="caution">
    <text evidence="2">The sequence shown here is derived from an EMBL/GenBank/DDBJ whole genome shotgun (WGS) entry which is preliminary data.</text>
</comment>
<evidence type="ECO:0000313" key="3">
    <source>
        <dbReference type="Proteomes" id="UP000017668"/>
    </source>
</evidence>
<organism evidence="2 3">
    <name type="scientific">Bradyrhizobium lupini HPC(L)</name>
    <dbReference type="NCBI Taxonomy" id="1229491"/>
    <lineage>
        <taxon>Bacteria</taxon>
        <taxon>Pseudomonadati</taxon>
        <taxon>Pseudomonadota</taxon>
        <taxon>Alphaproteobacteria</taxon>
        <taxon>Hyphomicrobiales</taxon>
        <taxon>Nitrobacteraceae</taxon>
        <taxon>Bradyrhizobium</taxon>
    </lineage>
</organism>
<dbReference type="Proteomes" id="UP000017668">
    <property type="component" value="Unassembled WGS sequence"/>
</dbReference>
<name>A0ABN0HS24_RHILU</name>
<keyword evidence="3" id="KW-1185">Reference proteome</keyword>
<proteinExistence type="predicted"/>
<accession>A0ABN0HS24</accession>
<dbReference type="EMBL" id="AMQQ01000003">
    <property type="protein sequence ID" value="EKJ97391.1"/>
    <property type="molecule type" value="Genomic_DNA"/>
</dbReference>
<protein>
    <submittedName>
        <fullName evidence="2">Uncharacterized protein</fullName>
    </submittedName>
</protein>